<evidence type="ECO:0000313" key="3">
    <source>
        <dbReference type="Proteomes" id="UP000015344"/>
    </source>
</evidence>
<dbReference type="RefSeq" id="WP_021262841.1">
    <property type="nucleotide sequence ID" value="NZ_ATMT01000104.1"/>
</dbReference>
<accession>S9SGB3</accession>
<organism evidence="2 3">
    <name type="scientific">Paenibacillus alvei TS-15</name>
    <dbReference type="NCBI Taxonomy" id="1117108"/>
    <lineage>
        <taxon>Bacteria</taxon>
        <taxon>Bacillati</taxon>
        <taxon>Bacillota</taxon>
        <taxon>Bacilli</taxon>
        <taxon>Bacillales</taxon>
        <taxon>Paenibacillaceae</taxon>
        <taxon>Paenibacillus</taxon>
    </lineage>
</organism>
<dbReference type="SUPFAM" id="SSF54001">
    <property type="entry name" value="Cysteine proteinases"/>
    <property type="match status" value="1"/>
</dbReference>
<dbReference type="AlphaFoldDB" id="S9SGB3"/>
<dbReference type="EMBL" id="ATMT01000104">
    <property type="protein sequence ID" value="EPY03804.1"/>
    <property type="molecule type" value="Genomic_DNA"/>
</dbReference>
<dbReference type="InterPro" id="IPR007921">
    <property type="entry name" value="CHAP_dom"/>
</dbReference>
<evidence type="ECO:0000313" key="2">
    <source>
        <dbReference type="EMBL" id="EPY03804.1"/>
    </source>
</evidence>
<dbReference type="eggNOG" id="COG3409">
    <property type="taxonomic scope" value="Bacteria"/>
</dbReference>
<dbReference type="PATRIC" id="fig|1117108.3.peg.5936"/>
<name>S9SGB3_PAEAL</name>
<evidence type="ECO:0000259" key="1">
    <source>
        <dbReference type="Pfam" id="PF05257"/>
    </source>
</evidence>
<dbReference type="Pfam" id="PF05257">
    <property type="entry name" value="CHAP"/>
    <property type="match status" value="1"/>
</dbReference>
<dbReference type="Gene3D" id="3.90.1720.10">
    <property type="entry name" value="endopeptidase domain like (from Nostoc punctiforme)"/>
    <property type="match status" value="1"/>
</dbReference>
<dbReference type="SUPFAM" id="SSF109604">
    <property type="entry name" value="HD-domain/PDEase-like"/>
    <property type="match status" value="1"/>
</dbReference>
<reference evidence="2 3" key="1">
    <citation type="submission" date="2013-05" db="EMBL/GenBank/DDBJ databases">
        <authorList>
            <person name="Strain E.A."/>
            <person name="Brown E."/>
            <person name="Allard M.W."/>
            <person name="Luo Y.L."/>
        </authorList>
    </citation>
    <scope>NUCLEOTIDE SEQUENCE [LARGE SCALE GENOMIC DNA]</scope>
    <source>
        <strain evidence="2 3">TS-15</strain>
    </source>
</reference>
<protein>
    <submittedName>
        <fullName evidence="2">Metal-dependent phosphohydrolase HD sub domain</fullName>
    </submittedName>
</protein>
<dbReference type="Gene3D" id="1.10.3210.10">
    <property type="entry name" value="Hypothetical protein af1432"/>
    <property type="match status" value="1"/>
</dbReference>
<dbReference type="Proteomes" id="UP000015344">
    <property type="component" value="Unassembled WGS sequence"/>
</dbReference>
<dbReference type="GO" id="GO:0016787">
    <property type="term" value="F:hydrolase activity"/>
    <property type="evidence" value="ECO:0007669"/>
    <property type="project" value="UniProtKB-KW"/>
</dbReference>
<keyword evidence="2" id="KW-0378">Hydrolase</keyword>
<comment type="caution">
    <text evidence="2">The sequence shown here is derived from an EMBL/GenBank/DDBJ whole genome shotgun (WGS) entry which is preliminary data.</text>
</comment>
<proteinExistence type="predicted"/>
<sequence length="367" mass="42161">MNSHQINDHEVSRFKSIQVLVHGLLQSMDSSVQKQDAAIRLYGVSAFASMLARKRGLQSELAAIAGVLHHYYFYKTGIEDFPGPNSSEAVRPMIRDLKLLSQEEQATILKAIYYHDDRHQRHGEYEEVVKDAIVLQKYFQTPNNQVDSRDSHRLQQVLGELTIPYSYETPHNNTSTEFPKTSNSTDKRQMLADIAESLAGQNIIGVPGDKFYREICKYWPDTNIYQDIRASWCAAFVYYCCRQAGISLPIRYPNGIYRLAGVGAWLEWSQLPETGFFYRDGQEGFIPERGDIVIYDKLLSDKAHDHIGVVLACEEKEIVVAEGKRDNQNYSSVFRRDRHHCILGYIRIDNDYTFHFKGRLNSAYLGE</sequence>
<gene>
    <name evidence="2" type="ORF">PAALTS15_28721</name>
</gene>
<dbReference type="InterPro" id="IPR038765">
    <property type="entry name" value="Papain-like_cys_pep_sf"/>
</dbReference>
<feature type="domain" description="Peptidase C51" evidence="1">
    <location>
        <begin position="229"/>
        <end position="323"/>
    </location>
</feature>
<dbReference type="eggNOG" id="COG1418">
    <property type="taxonomic scope" value="Bacteria"/>
</dbReference>